<dbReference type="MEROPS" id="S78.002"/>
<keyword evidence="3" id="KW-0378">Hydrolase</keyword>
<dbReference type="BioCyc" id="ABAU509170:GCL9-831-MONOMER"/>
<feature type="domain" description="Prohead serine protease" evidence="4">
    <location>
        <begin position="61"/>
        <end position="171"/>
    </location>
</feature>
<proteinExistence type="predicted"/>
<dbReference type="AlphaFoldDB" id="B0VTU7"/>
<name>B0VTU7_ACIBS</name>
<dbReference type="EMBL" id="CU468230">
    <property type="protein sequence ID" value="CAP00384.1"/>
    <property type="molecule type" value="Genomic_DNA"/>
</dbReference>
<dbReference type="Pfam" id="PF04586">
    <property type="entry name" value="Peptidase_S78"/>
    <property type="match status" value="1"/>
</dbReference>
<gene>
    <name evidence="5" type="ordered locus">ABSDF1029</name>
</gene>
<dbReference type="KEGG" id="abm:ABSDF1029"/>
<keyword evidence="2 5" id="KW-0645">Protease</keyword>
<protein>
    <submittedName>
        <fullName evidence="5">Bacteriophage protein putative prohead protease</fullName>
    </submittedName>
</protein>
<dbReference type="Proteomes" id="UP000001741">
    <property type="component" value="Chromosome"/>
</dbReference>
<sequence length="208" mass="23049">MRAFSFLKESLMPALQKSFGSFEIKSTNEEKRTFKGIASTPNADRAKDIMVPSGAKFELPMPLLFHHEHSAPIGQVIDAKVTDKGIEVEIHIPEIKEEGNLKARVDEAYQSLKYGLVKGLSVGFLADWEQAEFIKGGGIQFNEWEWYELSLVTIPCNRDSSTDYSKAFEEYKAALGNNPQKPAADGDSSEQKHVIVKLNSPTKGGVSL</sequence>
<organism evidence="5 6">
    <name type="scientific">Acinetobacter baumannii (strain SDF)</name>
    <dbReference type="NCBI Taxonomy" id="509170"/>
    <lineage>
        <taxon>Bacteria</taxon>
        <taxon>Pseudomonadati</taxon>
        <taxon>Pseudomonadota</taxon>
        <taxon>Gammaproteobacteria</taxon>
        <taxon>Moraxellales</taxon>
        <taxon>Moraxellaceae</taxon>
        <taxon>Acinetobacter</taxon>
        <taxon>Acinetobacter calcoaceticus/baumannii complex</taxon>
    </lineage>
</organism>
<reference evidence="5 6" key="1">
    <citation type="journal article" date="2008" name="PLoS ONE">
        <title>Comparative analysis of Acinetobacters: three genomes for three lifestyles.</title>
        <authorList>
            <person name="Vallenet D."/>
            <person name="Nordmann P."/>
            <person name="Barbe V."/>
            <person name="Poirel L."/>
            <person name="Mangenot S."/>
            <person name="Bataille E."/>
            <person name="Dossat C."/>
            <person name="Gas S."/>
            <person name="Kreimeyer A."/>
            <person name="Lenoble P."/>
            <person name="Oztas S."/>
            <person name="Poulain J."/>
            <person name="Segurens B."/>
            <person name="Robert C."/>
            <person name="Abergel C."/>
            <person name="Claverie J.M."/>
            <person name="Raoult D."/>
            <person name="Medigue C."/>
            <person name="Weissenbach J."/>
            <person name="Cruveiller S."/>
        </authorList>
    </citation>
    <scope>NUCLEOTIDE SEQUENCE [LARGE SCALE GENOMIC DNA]</scope>
    <source>
        <strain evidence="5 6">SDF</strain>
    </source>
</reference>
<evidence type="ECO:0000256" key="3">
    <source>
        <dbReference type="ARBA" id="ARBA00022801"/>
    </source>
</evidence>
<dbReference type="HOGENOM" id="CLU_096671_1_0_6"/>
<evidence type="ECO:0000313" key="5">
    <source>
        <dbReference type="EMBL" id="CAP00384.1"/>
    </source>
</evidence>
<evidence type="ECO:0000259" key="4">
    <source>
        <dbReference type="Pfam" id="PF04586"/>
    </source>
</evidence>
<dbReference type="GO" id="GO:0008233">
    <property type="term" value="F:peptidase activity"/>
    <property type="evidence" value="ECO:0007669"/>
    <property type="project" value="UniProtKB-KW"/>
</dbReference>
<dbReference type="GO" id="GO:0006508">
    <property type="term" value="P:proteolysis"/>
    <property type="evidence" value="ECO:0007669"/>
    <property type="project" value="UniProtKB-KW"/>
</dbReference>
<evidence type="ECO:0000256" key="2">
    <source>
        <dbReference type="ARBA" id="ARBA00022670"/>
    </source>
</evidence>
<accession>B0VTU7</accession>
<dbReference type="InterPro" id="IPR054613">
    <property type="entry name" value="Peptidase_S78_dom"/>
</dbReference>
<evidence type="ECO:0000313" key="6">
    <source>
        <dbReference type="Proteomes" id="UP000001741"/>
    </source>
</evidence>
<keyword evidence="1" id="KW-1188">Viral release from host cell</keyword>
<evidence type="ECO:0000256" key="1">
    <source>
        <dbReference type="ARBA" id="ARBA00022612"/>
    </source>
</evidence>